<dbReference type="Proteomes" id="UP000179807">
    <property type="component" value="Unassembled WGS sequence"/>
</dbReference>
<sequence>MKGFSKFPEYTSMNTHLNNACNTMLKYCTVGAEANNRLFTEFANGQPPEVCKSLKEAQKHSLDRNQVIMGRVELLRELKQGLQQIQPLNASQRERIKNLTNLQSQKRKCESSYLSASAKNEKAKIKNPSSVDAQKAKNALDRAEHQRNCANRDLEQYTEKFAIEDKKYKKDIFSCMLNILITFSTKYTQNLAKEIPVCNEIAEAGEKIPDYEDTGIPQLEDEIETLSASLSQQKKE</sequence>
<dbReference type="RefSeq" id="XP_068357242.1">
    <property type="nucleotide sequence ID" value="XM_068493076.1"/>
</dbReference>
<protein>
    <recommendedName>
        <fullName evidence="4">BAR domain-containing protein</fullName>
    </recommendedName>
</protein>
<keyword evidence="1" id="KW-0175">Coiled coil</keyword>
<evidence type="ECO:0000313" key="2">
    <source>
        <dbReference type="EMBL" id="OHT04106.1"/>
    </source>
</evidence>
<proteinExistence type="predicted"/>
<evidence type="ECO:0000256" key="1">
    <source>
        <dbReference type="SAM" id="Coils"/>
    </source>
</evidence>
<feature type="coiled-coil region" evidence="1">
    <location>
        <begin position="133"/>
        <end position="160"/>
    </location>
</feature>
<comment type="caution">
    <text evidence="2">The sequence shown here is derived from an EMBL/GenBank/DDBJ whole genome shotgun (WGS) entry which is preliminary data.</text>
</comment>
<dbReference type="VEuPathDB" id="TrichDB:TRFO_06406"/>
<reference evidence="2" key="1">
    <citation type="submission" date="2016-10" db="EMBL/GenBank/DDBJ databases">
        <authorList>
            <person name="Benchimol M."/>
            <person name="Almeida L.G."/>
            <person name="Vasconcelos A.T."/>
            <person name="Perreira-Neves A."/>
            <person name="Rosa I.A."/>
            <person name="Tasca T."/>
            <person name="Bogo M.R."/>
            <person name="de Souza W."/>
        </authorList>
    </citation>
    <scope>NUCLEOTIDE SEQUENCE [LARGE SCALE GENOMIC DNA]</scope>
    <source>
        <strain evidence="2">K</strain>
    </source>
</reference>
<dbReference type="EMBL" id="MLAK01000804">
    <property type="protein sequence ID" value="OHT04106.1"/>
    <property type="molecule type" value="Genomic_DNA"/>
</dbReference>
<keyword evidence="3" id="KW-1185">Reference proteome</keyword>
<dbReference type="GeneID" id="94827780"/>
<gene>
    <name evidence="2" type="ORF">TRFO_06406</name>
</gene>
<evidence type="ECO:0008006" key="4">
    <source>
        <dbReference type="Google" id="ProtNLM"/>
    </source>
</evidence>
<dbReference type="AlphaFoldDB" id="A0A1J4JZJ9"/>
<organism evidence="2 3">
    <name type="scientific">Tritrichomonas foetus</name>
    <dbReference type="NCBI Taxonomy" id="1144522"/>
    <lineage>
        <taxon>Eukaryota</taxon>
        <taxon>Metamonada</taxon>
        <taxon>Parabasalia</taxon>
        <taxon>Tritrichomonadida</taxon>
        <taxon>Tritrichomonadidae</taxon>
        <taxon>Tritrichomonas</taxon>
    </lineage>
</organism>
<name>A0A1J4JZJ9_9EUKA</name>
<accession>A0A1J4JZJ9</accession>
<evidence type="ECO:0000313" key="3">
    <source>
        <dbReference type="Proteomes" id="UP000179807"/>
    </source>
</evidence>